<feature type="coiled-coil region" evidence="1">
    <location>
        <begin position="173"/>
        <end position="200"/>
    </location>
</feature>
<keyword evidence="4" id="KW-1185">Reference proteome</keyword>
<feature type="compositionally biased region" description="Basic and acidic residues" evidence="2">
    <location>
        <begin position="255"/>
        <end position="273"/>
    </location>
</feature>
<evidence type="ECO:0000313" key="3">
    <source>
        <dbReference type="EMBL" id="MFC4557306.1"/>
    </source>
</evidence>
<protein>
    <submittedName>
        <fullName evidence="3">Uncharacterized protein</fullName>
    </submittedName>
</protein>
<feature type="compositionally biased region" description="Acidic residues" evidence="2">
    <location>
        <begin position="231"/>
        <end position="254"/>
    </location>
</feature>
<organism evidence="3 4">
    <name type="scientific">Virgibacillus kekensis</name>
    <dbReference type="NCBI Taxonomy" id="202261"/>
    <lineage>
        <taxon>Bacteria</taxon>
        <taxon>Bacillati</taxon>
        <taxon>Bacillota</taxon>
        <taxon>Bacilli</taxon>
        <taxon>Bacillales</taxon>
        <taxon>Bacillaceae</taxon>
        <taxon>Virgibacillus</taxon>
    </lineage>
</organism>
<dbReference type="Proteomes" id="UP001595989">
    <property type="component" value="Unassembled WGS sequence"/>
</dbReference>
<gene>
    <name evidence="3" type="ORF">ACFO3D_03670</name>
</gene>
<evidence type="ECO:0000256" key="1">
    <source>
        <dbReference type="SAM" id="Coils"/>
    </source>
</evidence>
<name>A0ABV9DF20_9BACI</name>
<accession>A0ABV9DF20</accession>
<proteinExistence type="predicted"/>
<feature type="region of interest" description="Disordered" evidence="2">
    <location>
        <begin position="231"/>
        <end position="288"/>
    </location>
</feature>
<dbReference type="RefSeq" id="WP_390293251.1">
    <property type="nucleotide sequence ID" value="NZ_JBHSFU010000003.1"/>
</dbReference>
<sequence>MLKSIFSFIQDKQKEANQRYTQRILDSWFKADHIFSEEVTPGTECIFETLTIEEPIKLVCDYNMPPFDSSKYDTYPAEIERLREYFSQEFGIAIYTDKTNQKLGYLPLLKNIETDLAREGSYKHAVHDLLKKNIKVYSKLVRVERNDNPIKPLRPKQNFHYPESRYVVELHINTDLEKLNKKVKERLQYLEKQRIEREKEAAIFRSTPKSTHVYDKDDYLDSRSVWDDYDEDGVPYEDYERDEPFNDDFLDDDTNDLKDEENSKEEISSRSDWDDYDEDGVPYEDYKK</sequence>
<evidence type="ECO:0000313" key="4">
    <source>
        <dbReference type="Proteomes" id="UP001595989"/>
    </source>
</evidence>
<keyword evidence="1" id="KW-0175">Coiled coil</keyword>
<dbReference type="EMBL" id="JBHSFU010000003">
    <property type="protein sequence ID" value="MFC4557306.1"/>
    <property type="molecule type" value="Genomic_DNA"/>
</dbReference>
<reference evidence="4" key="1">
    <citation type="journal article" date="2019" name="Int. J. Syst. Evol. Microbiol.">
        <title>The Global Catalogue of Microorganisms (GCM) 10K type strain sequencing project: providing services to taxonomists for standard genome sequencing and annotation.</title>
        <authorList>
            <consortium name="The Broad Institute Genomics Platform"/>
            <consortium name="The Broad Institute Genome Sequencing Center for Infectious Disease"/>
            <person name="Wu L."/>
            <person name="Ma J."/>
        </authorList>
    </citation>
    <scope>NUCLEOTIDE SEQUENCE [LARGE SCALE GENOMIC DNA]</scope>
    <source>
        <strain evidence="4">CGMCC 4.7426</strain>
    </source>
</reference>
<evidence type="ECO:0000256" key="2">
    <source>
        <dbReference type="SAM" id="MobiDB-lite"/>
    </source>
</evidence>
<comment type="caution">
    <text evidence="3">The sequence shown here is derived from an EMBL/GenBank/DDBJ whole genome shotgun (WGS) entry which is preliminary data.</text>
</comment>